<dbReference type="SUPFAM" id="SSF54427">
    <property type="entry name" value="NTF2-like"/>
    <property type="match status" value="1"/>
</dbReference>
<proteinExistence type="predicted"/>
<evidence type="ECO:0000313" key="2">
    <source>
        <dbReference type="Proteomes" id="UP001162834"/>
    </source>
</evidence>
<dbReference type="KEGG" id="sbae:DSM104329_02321"/>
<name>A0A9E7C0S5_9ACTN</name>
<gene>
    <name evidence="1" type="ORF">DSM104329_02321</name>
</gene>
<dbReference type="RefSeq" id="WP_259315602.1">
    <property type="nucleotide sequence ID" value="NZ_CP087164.1"/>
</dbReference>
<dbReference type="Gene3D" id="3.10.450.50">
    <property type="match status" value="1"/>
</dbReference>
<dbReference type="EMBL" id="CP087164">
    <property type="protein sequence ID" value="UGS35924.1"/>
    <property type="molecule type" value="Genomic_DNA"/>
</dbReference>
<dbReference type="Proteomes" id="UP001162834">
    <property type="component" value="Chromosome"/>
</dbReference>
<dbReference type="AlphaFoldDB" id="A0A9E7C0S5"/>
<keyword evidence="2" id="KW-1185">Reference proteome</keyword>
<dbReference type="PANTHER" id="PTHR38436:SF1">
    <property type="entry name" value="ESTER CYCLASE"/>
    <property type="match status" value="1"/>
</dbReference>
<reference evidence="1" key="1">
    <citation type="journal article" date="2022" name="Int. J. Syst. Evol. Microbiol.">
        <title>Pseudomonas aegrilactucae sp. nov. and Pseudomonas morbosilactucae sp. nov., pathogens causing bacterial rot of lettuce in Japan.</title>
        <authorList>
            <person name="Sawada H."/>
            <person name="Fujikawa T."/>
            <person name="Satou M."/>
        </authorList>
    </citation>
    <scope>NUCLEOTIDE SEQUENCE</scope>
    <source>
        <strain evidence="1">0166_1</strain>
    </source>
</reference>
<evidence type="ECO:0008006" key="3">
    <source>
        <dbReference type="Google" id="ProtNLM"/>
    </source>
</evidence>
<dbReference type="Pfam" id="PF07366">
    <property type="entry name" value="SnoaL"/>
    <property type="match status" value="1"/>
</dbReference>
<protein>
    <recommendedName>
        <fullName evidence="3">SnoaL-like domain-containing protein</fullName>
    </recommendedName>
</protein>
<sequence>MSRDGAQLASRLHEAYNAHDADAAGRLYAPDGRHVEIATGGERSGPEAIADGLRGLLAAFPDARWEERMLIAEGDRAAIGYVLTGTLTEAFGPFEPNGQRLELPGVHLVSTAGGEITRCEDYWDAASFGRQMRG</sequence>
<dbReference type="InterPro" id="IPR032710">
    <property type="entry name" value="NTF2-like_dom_sf"/>
</dbReference>
<organism evidence="1 2">
    <name type="scientific">Capillimicrobium parvum</name>
    <dbReference type="NCBI Taxonomy" id="2884022"/>
    <lineage>
        <taxon>Bacteria</taxon>
        <taxon>Bacillati</taxon>
        <taxon>Actinomycetota</taxon>
        <taxon>Thermoleophilia</taxon>
        <taxon>Solirubrobacterales</taxon>
        <taxon>Capillimicrobiaceae</taxon>
        <taxon>Capillimicrobium</taxon>
    </lineage>
</organism>
<dbReference type="InterPro" id="IPR009959">
    <property type="entry name" value="Cyclase_SnoaL-like"/>
</dbReference>
<accession>A0A9E7C0S5</accession>
<evidence type="ECO:0000313" key="1">
    <source>
        <dbReference type="EMBL" id="UGS35924.1"/>
    </source>
</evidence>
<dbReference type="GO" id="GO:0030638">
    <property type="term" value="P:polyketide metabolic process"/>
    <property type="evidence" value="ECO:0007669"/>
    <property type="project" value="InterPro"/>
</dbReference>
<dbReference type="PANTHER" id="PTHR38436">
    <property type="entry name" value="POLYKETIDE CYCLASE SNOAL-LIKE DOMAIN"/>
    <property type="match status" value="1"/>
</dbReference>